<sequence length="198" mass="21741">MSVHLFSSSEAWQFPKPPQDNEGTLAQNRTSSYLIRLSPDSTLSSEYATAPENPFADAASAENYDMPTASDPFADAEIDVDAQTAESLQSVDTETASHFARIETIRRPFAPGLRDEMAATPGEQVRMLRRFDDGWAYAEKLATGARGLIPIDCLRMAEEDLPAFLASKRLSSYRGARSPSPILRDRPRSAETVVGQVL</sequence>
<dbReference type="SUPFAM" id="SSF50044">
    <property type="entry name" value="SH3-domain"/>
    <property type="match status" value="1"/>
</dbReference>
<evidence type="ECO:0000256" key="1">
    <source>
        <dbReference type="SAM" id="MobiDB-lite"/>
    </source>
</evidence>
<protein>
    <recommendedName>
        <fullName evidence="4">SH3 domain-containing protein</fullName>
    </recommendedName>
</protein>
<organism evidence="2 3">
    <name type="scientific">Fibroporia radiculosa</name>
    <dbReference type="NCBI Taxonomy" id="599839"/>
    <lineage>
        <taxon>Eukaryota</taxon>
        <taxon>Fungi</taxon>
        <taxon>Dikarya</taxon>
        <taxon>Basidiomycota</taxon>
        <taxon>Agaricomycotina</taxon>
        <taxon>Agaricomycetes</taxon>
        <taxon>Polyporales</taxon>
        <taxon>Fibroporiaceae</taxon>
        <taxon>Fibroporia</taxon>
    </lineage>
</organism>
<dbReference type="EMBL" id="HE797123">
    <property type="protein sequence ID" value="CCM03675.1"/>
    <property type="molecule type" value="Genomic_DNA"/>
</dbReference>
<dbReference type="GeneID" id="24098586"/>
<dbReference type="AlphaFoldDB" id="J4GRN9"/>
<dbReference type="OrthoDB" id="5340910at2759"/>
<reference evidence="2 3" key="1">
    <citation type="journal article" date="2012" name="Appl. Environ. Microbiol.">
        <title>Short-read sequencing for genomic analysis of the brown rot fungus Fibroporia radiculosa.</title>
        <authorList>
            <person name="Tang J.D."/>
            <person name="Perkins A.D."/>
            <person name="Sonstegard T.S."/>
            <person name="Schroeder S.G."/>
            <person name="Burgess S.C."/>
            <person name="Diehl S.V."/>
        </authorList>
    </citation>
    <scope>NUCLEOTIDE SEQUENCE [LARGE SCALE GENOMIC DNA]</scope>
    <source>
        <strain evidence="2 3">TFFH 294</strain>
    </source>
</reference>
<dbReference type="Proteomes" id="UP000006352">
    <property type="component" value="Unassembled WGS sequence"/>
</dbReference>
<evidence type="ECO:0000313" key="2">
    <source>
        <dbReference type="EMBL" id="CCM03675.1"/>
    </source>
</evidence>
<dbReference type="Gene3D" id="2.30.30.40">
    <property type="entry name" value="SH3 Domains"/>
    <property type="match status" value="1"/>
</dbReference>
<name>J4GRN9_9APHY</name>
<accession>J4GRN9</accession>
<dbReference type="RefSeq" id="XP_012182958.1">
    <property type="nucleotide sequence ID" value="XM_012327568.1"/>
</dbReference>
<feature type="compositionally biased region" description="Polar residues" evidence="1">
    <location>
        <begin position="1"/>
        <end position="11"/>
    </location>
</feature>
<dbReference type="STRING" id="599839.J4GRN9"/>
<gene>
    <name evidence="2" type="ORF">FIBRA_05819</name>
</gene>
<dbReference type="InterPro" id="IPR036028">
    <property type="entry name" value="SH3-like_dom_sf"/>
</dbReference>
<feature type="region of interest" description="Disordered" evidence="1">
    <location>
        <begin position="1"/>
        <end position="27"/>
    </location>
</feature>
<evidence type="ECO:0000313" key="3">
    <source>
        <dbReference type="Proteomes" id="UP000006352"/>
    </source>
</evidence>
<dbReference type="HOGENOM" id="CLU_089024_0_0_1"/>
<dbReference type="InParanoid" id="J4GRN9"/>
<proteinExistence type="predicted"/>
<keyword evidence="3" id="KW-1185">Reference proteome</keyword>
<evidence type="ECO:0008006" key="4">
    <source>
        <dbReference type="Google" id="ProtNLM"/>
    </source>
</evidence>